<reference evidence="2 3" key="1">
    <citation type="journal article" date="2014" name="Int. J. Syst. Evol. Microbiol.">
        <title>Complete genome sequence of Corynebacterium casei LMG S-19264T (=DSM 44701T), isolated from a smear-ripened cheese.</title>
        <authorList>
            <consortium name="US DOE Joint Genome Institute (JGI-PGF)"/>
            <person name="Walter F."/>
            <person name="Albersmeier A."/>
            <person name="Kalinowski J."/>
            <person name="Ruckert C."/>
        </authorList>
    </citation>
    <scope>NUCLEOTIDE SEQUENCE [LARGE SCALE GENOMIC DNA]</scope>
    <source>
        <strain evidence="2 3">CGMCC 1.7286</strain>
    </source>
</reference>
<proteinExistence type="predicted"/>
<dbReference type="InterPro" id="IPR051021">
    <property type="entry name" value="Mito_Ser/Thr_phosphatase"/>
</dbReference>
<protein>
    <submittedName>
        <fullName evidence="2">Histidine phosphatase family protein</fullName>
    </submittedName>
</protein>
<accession>A0A917ZL67</accession>
<dbReference type="SMART" id="SM00855">
    <property type="entry name" value="PGAM"/>
    <property type="match status" value="1"/>
</dbReference>
<organism evidence="2 3">
    <name type="scientific">Marinobacterium nitratireducens</name>
    <dbReference type="NCBI Taxonomy" id="518897"/>
    <lineage>
        <taxon>Bacteria</taxon>
        <taxon>Pseudomonadati</taxon>
        <taxon>Pseudomonadota</taxon>
        <taxon>Gammaproteobacteria</taxon>
        <taxon>Oceanospirillales</taxon>
        <taxon>Oceanospirillaceae</taxon>
        <taxon>Marinobacterium</taxon>
    </lineage>
</organism>
<dbReference type="AlphaFoldDB" id="A0A917ZL67"/>
<evidence type="ECO:0000256" key="1">
    <source>
        <dbReference type="ARBA" id="ARBA00022801"/>
    </source>
</evidence>
<dbReference type="Pfam" id="PF00300">
    <property type="entry name" value="His_Phos_1"/>
    <property type="match status" value="1"/>
</dbReference>
<dbReference type="CDD" id="cd07040">
    <property type="entry name" value="HP"/>
    <property type="match status" value="1"/>
</dbReference>
<dbReference type="InterPro" id="IPR013078">
    <property type="entry name" value="His_Pase_superF_clade-1"/>
</dbReference>
<dbReference type="PANTHER" id="PTHR20935">
    <property type="entry name" value="PHOSPHOGLYCERATE MUTASE-RELATED"/>
    <property type="match status" value="1"/>
</dbReference>
<keyword evidence="3" id="KW-1185">Reference proteome</keyword>
<dbReference type="GO" id="GO:0016787">
    <property type="term" value="F:hydrolase activity"/>
    <property type="evidence" value="ECO:0007669"/>
    <property type="project" value="UniProtKB-KW"/>
</dbReference>
<dbReference type="RefSeq" id="WP_188861764.1">
    <property type="nucleotide sequence ID" value="NZ_BMLT01000009.1"/>
</dbReference>
<dbReference type="SUPFAM" id="SSF53254">
    <property type="entry name" value="Phosphoglycerate mutase-like"/>
    <property type="match status" value="1"/>
</dbReference>
<evidence type="ECO:0000313" key="3">
    <source>
        <dbReference type="Proteomes" id="UP000599578"/>
    </source>
</evidence>
<dbReference type="PANTHER" id="PTHR20935:SF0">
    <property type="entry name" value="SERINE_THREONINE-PROTEIN PHOSPHATASE PGAM5, MITOCHONDRIAL"/>
    <property type="match status" value="1"/>
</dbReference>
<dbReference type="InterPro" id="IPR029033">
    <property type="entry name" value="His_PPase_superfam"/>
</dbReference>
<gene>
    <name evidence="2" type="ORF">GCM10011348_33570</name>
</gene>
<sequence>MAELYLIRHGQASFGGDDYDQLSTLGYRQCRWLGEYFRTREITFERIICGQMARHRQSADAICQSLDAAPAYETHHGFNEFDFEKLLLGYCQTFPEYAISDWQSPQDVYRCLRHAMRSWSRGELPDSAVPESWQAFEQRVNRALDFARRDATGNTLVCSSGGPISMALSQLMGFGADTLISTNLQMRNSSITHCFYTPARTTVTGFNSVPHLDSPYSLELITYS</sequence>
<dbReference type="Gene3D" id="3.40.50.1240">
    <property type="entry name" value="Phosphoglycerate mutase-like"/>
    <property type="match status" value="1"/>
</dbReference>
<dbReference type="EMBL" id="BMLT01000009">
    <property type="protein sequence ID" value="GGO85319.1"/>
    <property type="molecule type" value="Genomic_DNA"/>
</dbReference>
<evidence type="ECO:0000313" key="2">
    <source>
        <dbReference type="EMBL" id="GGO85319.1"/>
    </source>
</evidence>
<name>A0A917ZL67_9GAMM</name>
<keyword evidence="1" id="KW-0378">Hydrolase</keyword>
<dbReference type="Proteomes" id="UP000599578">
    <property type="component" value="Unassembled WGS sequence"/>
</dbReference>
<comment type="caution">
    <text evidence="2">The sequence shown here is derived from an EMBL/GenBank/DDBJ whole genome shotgun (WGS) entry which is preliminary data.</text>
</comment>